<reference evidence="1 2" key="1">
    <citation type="submission" date="2019-08" db="EMBL/GenBank/DDBJ databases">
        <authorList>
            <person name="Peeters C."/>
        </authorList>
    </citation>
    <scope>NUCLEOTIDE SEQUENCE [LARGE SCALE GENOMIC DNA]</scope>
    <source>
        <strain evidence="1 2">LMG 31108</strain>
    </source>
</reference>
<sequence length="645" mass="71877">MSRFYTFRTVPPELRDASQWRNVDVNQLDDQTRRRFERLRVGLTHYLETGHVSEAARLASVSRNTICRQFNRCVATAADGQPFGWAGILPHMRTQAYRRRAPVNGDVRGFSGAFQNLLDAFPGIRTALDDLILGRRAKGSAVEANAASKTVWRRFQALCKEAGMCASDYPFNTADQGRRSIARYVAFVLNDNASEAAANRFGRNAAYRLRFGTERSSVSFATTPYVVGQCDAHLTNCIGSMVLDGPIGPQAVAIQRLWFIAYLDAASRCILGYSIGFGTQVSALKIQEAFIEANRPWTPMTSLVPGVTYDEGAGFPSGLIPELRGCSHCIINLDNAVQHYARAIKTHLRRRHGCHLSYSALADWGHNDLVERWFKTLEGYGFHRIPSTTGGSSIDARRKSPVEQAIRQHITYKQLIYLADVICANYNAHPHRALGGRSPLDLLREFAVGASIPPPKLPPPNIANPELGVEVVTCTVRGCLKDGRRPYVQYLDARYTSAALCGEWSLIGNKIQLHIQTDARYAEAYLPNGCSIGQVKITEDSKWGKHSHPLETRRKIRQNYDLNEAVRHAPDAIGTAAQTLANQAYEQARKKRNRVSRHATQLAKLMHETQVAQPTAEAPQKMAKKLEEPDLHPLTHTLRPVTWKA</sequence>
<gene>
    <name evidence="1" type="ORF">PAN31108_02728</name>
</gene>
<accession>A0A5E4VNH3</accession>
<dbReference type="SUPFAM" id="SSF53098">
    <property type="entry name" value="Ribonuclease H-like"/>
    <property type="match status" value="1"/>
</dbReference>
<dbReference type="InterPro" id="IPR012337">
    <property type="entry name" value="RNaseH-like_sf"/>
</dbReference>
<proteinExistence type="predicted"/>
<dbReference type="EMBL" id="CABPSB010000008">
    <property type="protein sequence ID" value="VVE13049.1"/>
    <property type="molecule type" value="Genomic_DNA"/>
</dbReference>
<protein>
    <submittedName>
        <fullName evidence="1">Integrase catalytic subunit</fullName>
    </submittedName>
</protein>
<dbReference type="GO" id="GO:0003676">
    <property type="term" value="F:nucleic acid binding"/>
    <property type="evidence" value="ECO:0007669"/>
    <property type="project" value="InterPro"/>
</dbReference>
<dbReference type="OrthoDB" id="8736397at2"/>
<name>A0A5E4VNH3_9BURK</name>
<evidence type="ECO:0000313" key="1">
    <source>
        <dbReference type="EMBL" id="VVE13049.1"/>
    </source>
</evidence>
<keyword evidence="2" id="KW-1185">Reference proteome</keyword>
<organism evidence="1 2">
    <name type="scientific">Pandoraea anhela</name>
    <dbReference type="NCBI Taxonomy" id="2508295"/>
    <lineage>
        <taxon>Bacteria</taxon>
        <taxon>Pseudomonadati</taxon>
        <taxon>Pseudomonadota</taxon>
        <taxon>Betaproteobacteria</taxon>
        <taxon>Burkholderiales</taxon>
        <taxon>Burkholderiaceae</taxon>
        <taxon>Pandoraea</taxon>
    </lineage>
</organism>
<dbReference type="AlphaFoldDB" id="A0A5E4VNH3"/>
<dbReference type="RefSeq" id="WP_124988737.1">
    <property type="nucleotide sequence ID" value="NZ_CABPSB010000008.1"/>
</dbReference>
<dbReference type="Gene3D" id="3.30.420.10">
    <property type="entry name" value="Ribonuclease H-like superfamily/Ribonuclease H"/>
    <property type="match status" value="1"/>
</dbReference>
<dbReference type="Proteomes" id="UP000406256">
    <property type="component" value="Unassembled WGS sequence"/>
</dbReference>
<dbReference type="InterPro" id="IPR036397">
    <property type="entry name" value="RNaseH_sf"/>
</dbReference>
<evidence type="ECO:0000313" key="2">
    <source>
        <dbReference type="Proteomes" id="UP000406256"/>
    </source>
</evidence>